<dbReference type="Pfam" id="PF09587">
    <property type="entry name" value="PGA_cap"/>
    <property type="match status" value="1"/>
</dbReference>
<organism evidence="5 6">
    <name type="scientific">Ornithinimicrobium faecis</name>
    <dbReference type="NCBI Taxonomy" id="2934158"/>
    <lineage>
        <taxon>Bacteria</taxon>
        <taxon>Bacillati</taxon>
        <taxon>Actinomycetota</taxon>
        <taxon>Actinomycetes</taxon>
        <taxon>Micrococcales</taxon>
        <taxon>Ornithinimicrobiaceae</taxon>
        <taxon>Ornithinimicrobium</taxon>
    </lineage>
</organism>
<dbReference type="SUPFAM" id="SSF56300">
    <property type="entry name" value="Metallo-dependent phosphatases"/>
    <property type="match status" value="1"/>
</dbReference>
<evidence type="ECO:0000256" key="3">
    <source>
        <dbReference type="SAM" id="SignalP"/>
    </source>
</evidence>
<dbReference type="CDD" id="cd07381">
    <property type="entry name" value="MPP_CapA"/>
    <property type="match status" value="1"/>
</dbReference>
<name>A0ABY4YTA6_9MICO</name>
<feature type="region of interest" description="Disordered" evidence="2">
    <location>
        <begin position="25"/>
        <end position="76"/>
    </location>
</feature>
<dbReference type="RefSeq" id="WP_252593158.1">
    <property type="nucleotide sequence ID" value="NZ_CP099489.1"/>
</dbReference>
<dbReference type="PANTHER" id="PTHR33393:SF13">
    <property type="entry name" value="PGA BIOSYNTHESIS PROTEIN CAPA"/>
    <property type="match status" value="1"/>
</dbReference>
<dbReference type="Proteomes" id="UP001056455">
    <property type="component" value="Chromosome"/>
</dbReference>
<sequence length="383" mass="38871">MPTRTGLLSLTAVVGLVIAGCSGGVQPPAEGTGPPAQPTTEHPTTEQPPTEQSTTAEPTRDAAVSTTAAPETDPPAEVSIAFVGDVMLGRSIGERILAGQDPFAGVADELAAADLVVGTLETTVGEGGEPEDKAFTFQAPPASIDTLLGAGFDLVALANNHSYDYGADGILGTLDLLDEAGLSHVGAGADADAARAPVVLSAGGVETALLSYVDVPDDWTGYRNRDWAATSSSPGVAWAEPADIAADVAAAGADSDHVIVLLHAGTEGSHEPGEVQRTAADAALAAGATAVIGGHPHVLQGHRLEDGQLTAWSLGNFVFDGFGDDPDASRSTILNLTLDDEGITDLTWTSVAIVDGLPEAVDPQTPDGRAVLERVEADVARQD</sequence>
<feature type="domain" description="Capsule synthesis protein CapA" evidence="4">
    <location>
        <begin position="79"/>
        <end position="321"/>
    </location>
</feature>
<evidence type="ECO:0000256" key="2">
    <source>
        <dbReference type="SAM" id="MobiDB-lite"/>
    </source>
</evidence>
<dbReference type="InterPro" id="IPR052169">
    <property type="entry name" value="CW_Biosynth-Accessory"/>
</dbReference>
<keyword evidence="3" id="KW-0732">Signal</keyword>
<protein>
    <submittedName>
        <fullName evidence="5">CapA family protein</fullName>
    </submittedName>
</protein>
<accession>A0ABY4YTA6</accession>
<dbReference type="SMART" id="SM00854">
    <property type="entry name" value="PGA_cap"/>
    <property type="match status" value="1"/>
</dbReference>
<dbReference type="Gene3D" id="3.60.21.10">
    <property type="match status" value="1"/>
</dbReference>
<dbReference type="PROSITE" id="PS51257">
    <property type="entry name" value="PROKAR_LIPOPROTEIN"/>
    <property type="match status" value="1"/>
</dbReference>
<feature type="compositionally biased region" description="Low complexity" evidence="2">
    <location>
        <begin position="38"/>
        <end position="57"/>
    </location>
</feature>
<dbReference type="PANTHER" id="PTHR33393">
    <property type="entry name" value="POLYGLUTAMINE SYNTHESIS ACCESSORY PROTEIN RV0574C-RELATED"/>
    <property type="match status" value="1"/>
</dbReference>
<dbReference type="InterPro" id="IPR019079">
    <property type="entry name" value="Capsule_synth_CapA"/>
</dbReference>
<evidence type="ECO:0000313" key="6">
    <source>
        <dbReference type="Proteomes" id="UP001056455"/>
    </source>
</evidence>
<dbReference type="InterPro" id="IPR029052">
    <property type="entry name" value="Metallo-depent_PP-like"/>
</dbReference>
<gene>
    <name evidence="5" type="ORF">NF556_20650</name>
</gene>
<feature type="chain" id="PRO_5047351030" evidence="3">
    <location>
        <begin position="20"/>
        <end position="383"/>
    </location>
</feature>
<dbReference type="EMBL" id="CP099489">
    <property type="protein sequence ID" value="USQ79964.1"/>
    <property type="molecule type" value="Genomic_DNA"/>
</dbReference>
<proteinExistence type="inferred from homology"/>
<evidence type="ECO:0000313" key="5">
    <source>
        <dbReference type="EMBL" id="USQ79964.1"/>
    </source>
</evidence>
<reference evidence="5" key="1">
    <citation type="submission" date="2022-06" db="EMBL/GenBank/DDBJ databases">
        <title>Ornithinimicrobium HY1793.</title>
        <authorList>
            <person name="Huang Y."/>
        </authorList>
    </citation>
    <scope>NUCLEOTIDE SEQUENCE</scope>
    <source>
        <strain evidence="5">HY1793</strain>
    </source>
</reference>
<evidence type="ECO:0000256" key="1">
    <source>
        <dbReference type="ARBA" id="ARBA00005662"/>
    </source>
</evidence>
<keyword evidence="6" id="KW-1185">Reference proteome</keyword>
<evidence type="ECO:0000259" key="4">
    <source>
        <dbReference type="SMART" id="SM00854"/>
    </source>
</evidence>
<feature type="signal peptide" evidence="3">
    <location>
        <begin position="1"/>
        <end position="19"/>
    </location>
</feature>
<comment type="similarity">
    <text evidence="1">Belongs to the CapA family.</text>
</comment>